<evidence type="ECO:0000256" key="4">
    <source>
        <dbReference type="ARBA" id="ARBA00022475"/>
    </source>
</evidence>
<keyword evidence="8 11" id="KW-1133">Transmembrane helix</keyword>
<keyword evidence="9 11" id="KW-0472">Membrane</keyword>
<organism evidence="13 14">
    <name type="scientific">Syntrophus gentianae</name>
    <dbReference type="NCBI Taxonomy" id="43775"/>
    <lineage>
        <taxon>Bacteria</taxon>
        <taxon>Pseudomonadati</taxon>
        <taxon>Thermodesulfobacteriota</taxon>
        <taxon>Syntrophia</taxon>
        <taxon>Syntrophales</taxon>
        <taxon>Syntrophaceae</taxon>
        <taxon>Syntrophus</taxon>
    </lineage>
</organism>
<dbReference type="Gene3D" id="3.30.1150.10">
    <property type="match status" value="1"/>
</dbReference>
<evidence type="ECO:0000256" key="5">
    <source>
        <dbReference type="ARBA" id="ARBA00022519"/>
    </source>
</evidence>
<dbReference type="GO" id="GO:0015031">
    <property type="term" value="P:protein transport"/>
    <property type="evidence" value="ECO:0007669"/>
    <property type="project" value="UniProtKB-KW"/>
</dbReference>
<dbReference type="InterPro" id="IPR037682">
    <property type="entry name" value="TonB_C"/>
</dbReference>
<keyword evidence="14" id="KW-1185">Reference proteome</keyword>
<name>A0A1H7Y4L4_9BACT</name>
<evidence type="ECO:0000256" key="2">
    <source>
        <dbReference type="ARBA" id="ARBA00006555"/>
    </source>
</evidence>
<comment type="similarity">
    <text evidence="2">Belongs to the TonB family.</text>
</comment>
<dbReference type="EMBL" id="FOBS01000014">
    <property type="protein sequence ID" value="SEM40913.1"/>
    <property type="molecule type" value="Genomic_DNA"/>
</dbReference>
<dbReference type="SUPFAM" id="SSF74653">
    <property type="entry name" value="TolA/TonB C-terminal domain"/>
    <property type="match status" value="1"/>
</dbReference>
<feature type="region of interest" description="Disordered" evidence="10">
    <location>
        <begin position="52"/>
        <end position="81"/>
    </location>
</feature>
<evidence type="ECO:0000256" key="9">
    <source>
        <dbReference type="ARBA" id="ARBA00023136"/>
    </source>
</evidence>
<evidence type="ECO:0000256" key="11">
    <source>
        <dbReference type="SAM" id="Phobius"/>
    </source>
</evidence>
<evidence type="ECO:0000259" key="12">
    <source>
        <dbReference type="PROSITE" id="PS52015"/>
    </source>
</evidence>
<keyword evidence="3" id="KW-0813">Transport</keyword>
<gene>
    <name evidence="13" type="ORF">SAMN04489760_11420</name>
</gene>
<dbReference type="GO" id="GO:0055085">
    <property type="term" value="P:transmembrane transport"/>
    <property type="evidence" value="ECO:0007669"/>
    <property type="project" value="InterPro"/>
</dbReference>
<keyword evidence="7" id="KW-0653">Protein transport</keyword>
<protein>
    <submittedName>
        <fullName evidence="13">Protein TonB</fullName>
    </submittedName>
</protein>
<evidence type="ECO:0000256" key="7">
    <source>
        <dbReference type="ARBA" id="ARBA00022927"/>
    </source>
</evidence>
<evidence type="ECO:0000313" key="14">
    <source>
        <dbReference type="Proteomes" id="UP000198744"/>
    </source>
</evidence>
<dbReference type="InterPro" id="IPR006260">
    <property type="entry name" value="TonB/TolA_C"/>
</dbReference>
<feature type="compositionally biased region" description="Polar residues" evidence="10">
    <location>
        <begin position="70"/>
        <end position="81"/>
    </location>
</feature>
<dbReference type="NCBIfam" id="TIGR01352">
    <property type="entry name" value="tonB_Cterm"/>
    <property type="match status" value="1"/>
</dbReference>
<dbReference type="InterPro" id="IPR051045">
    <property type="entry name" value="TonB-dependent_transducer"/>
</dbReference>
<comment type="subcellular location">
    <subcellularLocation>
        <location evidence="1">Cell inner membrane</location>
        <topology evidence="1">Single-pass membrane protein</topology>
        <orientation evidence="1">Periplasmic side</orientation>
    </subcellularLocation>
</comment>
<feature type="domain" description="TonB C-terminal" evidence="12">
    <location>
        <begin position="99"/>
        <end position="190"/>
    </location>
</feature>
<evidence type="ECO:0000256" key="6">
    <source>
        <dbReference type="ARBA" id="ARBA00022692"/>
    </source>
</evidence>
<keyword evidence="5" id="KW-0997">Cell inner membrane</keyword>
<reference evidence="13 14" key="1">
    <citation type="submission" date="2016-10" db="EMBL/GenBank/DDBJ databases">
        <authorList>
            <person name="de Groot N.N."/>
        </authorList>
    </citation>
    <scope>NUCLEOTIDE SEQUENCE [LARGE SCALE GENOMIC DNA]</scope>
    <source>
        <strain evidence="13 14">DSM 8423</strain>
    </source>
</reference>
<evidence type="ECO:0000256" key="3">
    <source>
        <dbReference type="ARBA" id="ARBA00022448"/>
    </source>
</evidence>
<dbReference type="Pfam" id="PF03544">
    <property type="entry name" value="TonB_C"/>
    <property type="match status" value="1"/>
</dbReference>
<evidence type="ECO:0000256" key="10">
    <source>
        <dbReference type="SAM" id="MobiDB-lite"/>
    </source>
</evidence>
<dbReference type="STRING" id="43775.SAMN04489760_11420"/>
<dbReference type="PROSITE" id="PS52015">
    <property type="entry name" value="TONB_CTD"/>
    <property type="match status" value="1"/>
</dbReference>
<dbReference type="PANTHER" id="PTHR33446">
    <property type="entry name" value="PROTEIN TONB-RELATED"/>
    <property type="match status" value="1"/>
</dbReference>
<dbReference type="GO" id="GO:0005886">
    <property type="term" value="C:plasma membrane"/>
    <property type="evidence" value="ECO:0007669"/>
    <property type="project" value="UniProtKB-SubCell"/>
</dbReference>
<keyword evidence="4" id="KW-1003">Cell membrane</keyword>
<evidence type="ECO:0000256" key="8">
    <source>
        <dbReference type="ARBA" id="ARBA00022989"/>
    </source>
</evidence>
<proteinExistence type="inferred from homology"/>
<evidence type="ECO:0000313" key="13">
    <source>
        <dbReference type="EMBL" id="SEM40913.1"/>
    </source>
</evidence>
<feature type="transmembrane region" description="Helical" evidence="11">
    <location>
        <begin position="6"/>
        <end position="27"/>
    </location>
</feature>
<evidence type="ECO:0000256" key="1">
    <source>
        <dbReference type="ARBA" id="ARBA00004383"/>
    </source>
</evidence>
<dbReference type="AlphaFoldDB" id="A0A1H7Y4L4"/>
<feature type="compositionally biased region" description="Pro residues" evidence="10">
    <location>
        <begin position="58"/>
        <end position="68"/>
    </location>
</feature>
<dbReference type="Proteomes" id="UP000198744">
    <property type="component" value="Unassembled WGS sequence"/>
</dbReference>
<sequence length="190" mass="21439">MSTNKILLYSVVISLIIHLAALSLISLMEWRGKRQPEQVVTVELTEMFAASKEKAAPRKPPLPKPHPPASSTKKTVVSPQKNVREATVDLNSREQRYRPYLKALREKIERTWIYPEKATALREEGTTVIRFSLAATGEVVDATILRSSGSDLLDEASLQAVRTPRFAPLPENFQLSRLNIIATFEYRLVQ</sequence>
<keyword evidence="6 11" id="KW-0812">Transmembrane</keyword>
<accession>A0A1H7Y4L4</accession>